<evidence type="ECO:0000259" key="7">
    <source>
        <dbReference type="Pfam" id="PF01052"/>
    </source>
</evidence>
<evidence type="ECO:0000256" key="6">
    <source>
        <dbReference type="ARBA" id="ARBA00023136"/>
    </source>
</evidence>
<evidence type="ECO:0000256" key="3">
    <source>
        <dbReference type="ARBA" id="ARBA00022475"/>
    </source>
</evidence>
<accession>A5D0I4</accession>
<evidence type="ECO:0000313" key="8">
    <source>
        <dbReference type="EMBL" id="BAF60259.1"/>
    </source>
</evidence>
<keyword evidence="3" id="KW-1003">Cell membrane</keyword>
<dbReference type="GO" id="GO:0003774">
    <property type="term" value="F:cytoskeletal motor activity"/>
    <property type="evidence" value="ECO:0007669"/>
    <property type="project" value="InterPro"/>
</dbReference>
<dbReference type="AlphaFoldDB" id="A5D0I4"/>
<evidence type="ECO:0000256" key="4">
    <source>
        <dbReference type="ARBA" id="ARBA00022500"/>
    </source>
</evidence>
<dbReference type="InterPro" id="IPR001543">
    <property type="entry name" value="FliN-like_C"/>
</dbReference>
<dbReference type="GO" id="GO:0006935">
    <property type="term" value="P:chemotaxis"/>
    <property type="evidence" value="ECO:0007669"/>
    <property type="project" value="UniProtKB-KW"/>
</dbReference>
<gene>
    <name evidence="8" type="primary">FliN</name>
    <name evidence="8" type="ordered locus">PTH_2078</name>
</gene>
<comment type="subcellular location">
    <subcellularLocation>
        <location evidence="1">Cell membrane</location>
        <topology evidence="1">Peripheral membrane protein</topology>
        <orientation evidence="1">Cytoplasmic side</orientation>
    </subcellularLocation>
</comment>
<dbReference type="KEGG" id="pth:PTH_2078"/>
<dbReference type="eggNOG" id="COG1886">
    <property type="taxonomic scope" value="Bacteria"/>
</dbReference>
<dbReference type="SUPFAM" id="SSF101801">
    <property type="entry name" value="Surface presentation of antigens (SPOA)"/>
    <property type="match status" value="1"/>
</dbReference>
<organism evidence="8 9">
    <name type="scientific">Pelotomaculum thermopropionicum (strain DSM 13744 / JCM 10971 / SI)</name>
    <dbReference type="NCBI Taxonomy" id="370438"/>
    <lineage>
        <taxon>Bacteria</taxon>
        <taxon>Bacillati</taxon>
        <taxon>Bacillota</taxon>
        <taxon>Clostridia</taxon>
        <taxon>Eubacteriales</taxon>
        <taxon>Desulfotomaculaceae</taxon>
        <taxon>Pelotomaculum</taxon>
    </lineage>
</organism>
<name>A5D0I4_PELTS</name>
<keyword evidence="8" id="KW-0969">Cilium</keyword>
<dbReference type="PANTHER" id="PTHR43484">
    <property type="match status" value="1"/>
</dbReference>
<dbReference type="Pfam" id="PF01052">
    <property type="entry name" value="FliMN_C"/>
    <property type="match status" value="1"/>
</dbReference>
<protein>
    <submittedName>
        <fullName evidence="8">Flagellar motor switch/type III secretory pathway protein</fullName>
    </submittedName>
</protein>
<dbReference type="GO" id="GO:0071973">
    <property type="term" value="P:bacterial-type flagellum-dependent cell motility"/>
    <property type="evidence" value="ECO:0007669"/>
    <property type="project" value="InterPro"/>
</dbReference>
<comment type="similarity">
    <text evidence="2">Belongs to the FliN/MopA/SpaO family.</text>
</comment>
<keyword evidence="4" id="KW-0145">Chemotaxis</keyword>
<evidence type="ECO:0000256" key="2">
    <source>
        <dbReference type="ARBA" id="ARBA00009226"/>
    </source>
</evidence>
<feature type="domain" description="Flagellar motor switch protein FliN-like C-terminal" evidence="7">
    <location>
        <begin position="44"/>
        <end position="113"/>
    </location>
</feature>
<dbReference type="NCBIfam" id="TIGR02480">
    <property type="entry name" value="fliN"/>
    <property type="match status" value="1"/>
</dbReference>
<dbReference type="GO" id="GO:0009425">
    <property type="term" value="C:bacterial-type flagellum basal body"/>
    <property type="evidence" value="ECO:0007669"/>
    <property type="project" value="InterPro"/>
</dbReference>
<dbReference type="STRING" id="370438.PTH_2078"/>
<dbReference type="Proteomes" id="UP000006556">
    <property type="component" value="Chromosome"/>
</dbReference>
<dbReference type="Gene3D" id="2.30.330.10">
    <property type="entry name" value="SpoA-like"/>
    <property type="match status" value="1"/>
</dbReference>
<keyword evidence="5" id="KW-0283">Flagellar rotation</keyword>
<dbReference type="PANTHER" id="PTHR43484:SF1">
    <property type="entry name" value="FLAGELLAR MOTOR SWITCH PROTEIN FLIN"/>
    <property type="match status" value="1"/>
</dbReference>
<dbReference type="HOGENOM" id="CLU_097058_3_0_9"/>
<reference evidence="9" key="1">
    <citation type="journal article" date="2008" name="Genome Res.">
        <title>The genome of Pelotomaculum thermopropionicum reveals niche-associated evolution in anaerobic microbiota.</title>
        <authorList>
            <person name="Kosaka T."/>
            <person name="Kato S."/>
            <person name="Shimoyama T."/>
            <person name="Ishii S."/>
            <person name="Abe T."/>
            <person name="Watanabe K."/>
        </authorList>
    </citation>
    <scope>NUCLEOTIDE SEQUENCE [LARGE SCALE GENOMIC DNA]</scope>
    <source>
        <strain evidence="9">DSM 13744 / JCM 10971 / SI</strain>
    </source>
</reference>
<keyword evidence="6" id="KW-0472">Membrane</keyword>
<dbReference type="InterPro" id="IPR036429">
    <property type="entry name" value="SpoA-like_sf"/>
</dbReference>
<dbReference type="PRINTS" id="PR00956">
    <property type="entry name" value="FLGMOTORFLIN"/>
</dbReference>
<dbReference type="EMBL" id="AP009389">
    <property type="protein sequence ID" value="BAF60259.1"/>
    <property type="molecule type" value="Genomic_DNA"/>
</dbReference>
<keyword evidence="9" id="KW-1185">Reference proteome</keyword>
<proteinExistence type="inferred from homology"/>
<dbReference type="InterPro" id="IPR012826">
    <property type="entry name" value="FliN"/>
</dbReference>
<keyword evidence="8" id="KW-0282">Flagellum</keyword>
<dbReference type="GO" id="GO:0005886">
    <property type="term" value="C:plasma membrane"/>
    <property type="evidence" value="ECO:0007669"/>
    <property type="project" value="UniProtKB-SubCell"/>
</dbReference>
<dbReference type="InterPro" id="IPR051469">
    <property type="entry name" value="FliN/MopA/SpaO"/>
</dbReference>
<dbReference type="InterPro" id="IPR001172">
    <property type="entry name" value="FliN_T3SS_HrcQb"/>
</dbReference>
<evidence type="ECO:0000256" key="1">
    <source>
        <dbReference type="ARBA" id="ARBA00004413"/>
    </source>
</evidence>
<keyword evidence="8" id="KW-0966">Cell projection</keyword>
<sequence length="126" mass="14107">MLTEEEIRSFLARASSSDADIKKVQFPPLTPVKGMDRVKTSMSHLEDVQIEISVELGQTVMKVREVLGLEQGSVIRLDKAIGEAVEVVLNEQRFARGEVVVINDSFGVRITSINRVQNLKLTEWLV</sequence>
<evidence type="ECO:0000256" key="5">
    <source>
        <dbReference type="ARBA" id="ARBA00022779"/>
    </source>
</evidence>
<evidence type="ECO:0000313" key="9">
    <source>
        <dbReference type="Proteomes" id="UP000006556"/>
    </source>
</evidence>